<feature type="transmembrane region" description="Helical" evidence="2">
    <location>
        <begin position="94"/>
        <end position="115"/>
    </location>
</feature>
<evidence type="ECO:0000313" key="5">
    <source>
        <dbReference type="Proteomes" id="UP000442535"/>
    </source>
</evidence>
<feature type="transmembrane region" description="Helical" evidence="2">
    <location>
        <begin position="65"/>
        <end position="82"/>
    </location>
</feature>
<dbReference type="InterPro" id="IPR031621">
    <property type="entry name" value="HisKA_7TM"/>
</dbReference>
<evidence type="ECO:0000256" key="2">
    <source>
        <dbReference type="SAM" id="Phobius"/>
    </source>
</evidence>
<protein>
    <recommendedName>
        <fullName evidence="3">Histidine kinase N-terminal 7TM region domain-containing protein</fullName>
    </recommendedName>
</protein>
<organism evidence="4 5">
    <name type="scientific">Mobiluncus porci</name>
    <dbReference type="NCBI Taxonomy" id="2652278"/>
    <lineage>
        <taxon>Bacteria</taxon>
        <taxon>Bacillati</taxon>
        <taxon>Actinomycetota</taxon>
        <taxon>Actinomycetes</taxon>
        <taxon>Actinomycetales</taxon>
        <taxon>Actinomycetaceae</taxon>
        <taxon>Mobiluncus</taxon>
    </lineage>
</organism>
<feature type="transmembrane region" description="Helical" evidence="2">
    <location>
        <begin position="199"/>
        <end position="219"/>
    </location>
</feature>
<dbReference type="EMBL" id="VUMY01000001">
    <property type="protein sequence ID" value="MST48671.1"/>
    <property type="molecule type" value="Genomic_DNA"/>
</dbReference>
<keyword evidence="5" id="KW-1185">Reference proteome</keyword>
<name>A0A7K0JZK5_9ACTO</name>
<feature type="transmembrane region" description="Helical" evidence="2">
    <location>
        <begin position="36"/>
        <end position="53"/>
    </location>
</feature>
<keyword evidence="2" id="KW-1133">Transmembrane helix</keyword>
<feature type="transmembrane region" description="Helical" evidence="2">
    <location>
        <begin position="127"/>
        <end position="148"/>
    </location>
</feature>
<dbReference type="RefSeq" id="WP_154542571.1">
    <property type="nucleotide sequence ID" value="NZ_VUMY01000001.1"/>
</dbReference>
<feature type="region of interest" description="Disordered" evidence="1">
    <location>
        <begin position="542"/>
        <end position="562"/>
    </location>
</feature>
<evidence type="ECO:0000259" key="3">
    <source>
        <dbReference type="Pfam" id="PF16927"/>
    </source>
</evidence>
<proteinExistence type="predicted"/>
<reference evidence="4 5" key="1">
    <citation type="submission" date="2019-08" db="EMBL/GenBank/DDBJ databases">
        <title>In-depth cultivation of the pig gut microbiome towards novel bacterial diversity and tailored functional studies.</title>
        <authorList>
            <person name="Wylensek D."/>
            <person name="Hitch T.C.A."/>
            <person name="Clavel T."/>
        </authorList>
    </citation>
    <scope>NUCLEOTIDE SEQUENCE [LARGE SCALE GENOMIC DNA]</scope>
    <source>
        <strain evidence="4 5">RF-GAM-744-WT-7</strain>
    </source>
</reference>
<accession>A0A7K0JZK5</accession>
<keyword evidence="2" id="KW-0812">Transmembrane</keyword>
<comment type="caution">
    <text evidence="4">The sequence shown here is derived from an EMBL/GenBank/DDBJ whole genome shotgun (WGS) entry which is preliminary data.</text>
</comment>
<feature type="transmembrane region" description="Helical" evidence="2">
    <location>
        <begin position="231"/>
        <end position="252"/>
    </location>
</feature>
<dbReference type="AlphaFoldDB" id="A0A7K0JZK5"/>
<feature type="transmembrane region" description="Helical" evidence="2">
    <location>
        <begin position="160"/>
        <end position="179"/>
    </location>
</feature>
<evidence type="ECO:0000313" key="4">
    <source>
        <dbReference type="EMBL" id="MST48671.1"/>
    </source>
</evidence>
<sequence length="622" mass="68826">MMIPEAALATPAAVGPEVLPSSERNTMYLSRSTKHVLIICAILVGLSCLAHGIDSYLDFPFSKNYLIFICYLFAMLLWMRHVAARITQQSLRRYLFVAFVMLSLWMALRTWKYLFTAPETVAERYAWYLYYLPYLVLPLVLLLAMLQVSRPVNEPTASAWWWLTVPTLALLAGVLTNDLHHLVFRFFGDDSPAYDHGPLFFLVMLWIAGLFLAAFAVALIRASYSEQRRKLWILAIPLVAGLGYLLDQLVGARWLENFIKVPEMAVVVIAAFIELLIDMRCLPSNTGYRKFWQNLELPAGIVDKQGILRYATASAPVPALPELQRALRKEAVPFGTNHYLRAQEIPGGAVFWIQDVSVVNTLNLKLHNAADLELLAKTVEDTQAEHDLLEASQYWLQEAQALQAPVVGRIRQQMAGILRRFDADSEDAGDDLARLCFWGNYWHNLKMLLESAQAHFDPRQPLAAQDTPITTAEFVEVIRSCLEAAAFSGADLGAEDFAGETRCAIDLGSALVGLELLMGVVADLLSGGISLKLETSPPARVGASLTTQEAAPPPARSAATAGAEPWTLRLEVSGLPTAAEWKITSPPVSPPGQDTVTSSVLFTTDTVVFSFGFSRLFEQVLP</sequence>
<dbReference type="Proteomes" id="UP000442535">
    <property type="component" value="Unassembled WGS sequence"/>
</dbReference>
<evidence type="ECO:0000256" key="1">
    <source>
        <dbReference type="SAM" id="MobiDB-lite"/>
    </source>
</evidence>
<feature type="domain" description="Histidine kinase N-terminal 7TM region" evidence="3">
    <location>
        <begin position="68"/>
        <end position="247"/>
    </location>
</feature>
<dbReference type="Pfam" id="PF16927">
    <property type="entry name" value="HisKA_7TM"/>
    <property type="match status" value="1"/>
</dbReference>
<gene>
    <name evidence="4" type="ORF">FYJ63_00080</name>
</gene>
<keyword evidence="2" id="KW-0472">Membrane</keyword>